<keyword evidence="1 4" id="KW-0812">Transmembrane</keyword>
<dbReference type="SUPFAM" id="SSF103473">
    <property type="entry name" value="MFS general substrate transporter"/>
    <property type="match status" value="1"/>
</dbReference>
<keyword evidence="3 4" id="KW-0472">Membrane</keyword>
<feature type="transmembrane region" description="Helical" evidence="4">
    <location>
        <begin position="219"/>
        <end position="249"/>
    </location>
</feature>
<feature type="transmembrane region" description="Helical" evidence="4">
    <location>
        <begin position="381"/>
        <end position="399"/>
    </location>
</feature>
<sequence>MFKKLKTEIGHFKSQTHNFQILVLTNLVYAIVLPVIDIFVAAYVMRSSNDPVKVVIYQLTIYAGIPLTFLLNGFLLKHFNIRKLYSAGMMLSGVSMMIMMSLKTLDLVGIGFAGITMGLSFGFYWSNRDYLALAITNDTNRNYYYGLETFFYTIIAVVIPITIGWFIESSGDEAQIHTAYLVITGIVFLVTVAASIVCFRGTFQNPEQKKYVFFKFHQLWYKLLSLSLLKGLVQGFLVTAPAMLIMLLIGKEGALGTAQSIGAIIAAVIMYVLGRISKPSDRIKIFTTGLVLFALGAVVNGLLFNQTGVIIFILLLLVAKPLMDLAYFPIQFKVIDIVSKIEKRGEFAYILNHEAGLFAGRFLGAGTFLVLAYAISTEIALRYAIVIVAILQLSSIFVAKKIIAEGKLLSSDEPVIDSKVLSEVAEKMV</sequence>
<dbReference type="InterPro" id="IPR036259">
    <property type="entry name" value="MFS_trans_sf"/>
</dbReference>
<dbReference type="PANTHER" id="PTHR23526:SF2">
    <property type="entry name" value="MAJOR FACILITATOR SUPERFAMILY (MFS) PROFILE DOMAIN-CONTAINING PROTEIN"/>
    <property type="match status" value="1"/>
</dbReference>
<keyword evidence="6" id="KW-1185">Reference proteome</keyword>
<dbReference type="Proteomes" id="UP000318528">
    <property type="component" value="Unassembled WGS sequence"/>
</dbReference>
<comment type="caution">
    <text evidence="5">The sequence shown here is derived from an EMBL/GenBank/DDBJ whole genome shotgun (WGS) entry which is preliminary data.</text>
</comment>
<protein>
    <submittedName>
        <fullName evidence="5">MFS transporter</fullName>
    </submittedName>
</protein>
<dbReference type="EMBL" id="VJZN01000021">
    <property type="protein sequence ID" value="TRX04941.1"/>
    <property type="molecule type" value="Genomic_DNA"/>
</dbReference>
<feature type="transmembrane region" description="Helical" evidence="4">
    <location>
        <begin position="108"/>
        <end position="125"/>
    </location>
</feature>
<evidence type="ECO:0000313" key="5">
    <source>
        <dbReference type="EMBL" id="TRX04941.1"/>
    </source>
</evidence>
<proteinExistence type="predicted"/>
<evidence type="ECO:0000313" key="6">
    <source>
        <dbReference type="Proteomes" id="UP000318528"/>
    </source>
</evidence>
<dbReference type="PANTHER" id="PTHR23526">
    <property type="entry name" value="INTEGRAL MEMBRANE TRANSPORT PROTEIN-RELATED"/>
    <property type="match status" value="1"/>
</dbReference>
<keyword evidence="2 4" id="KW-1133">Transmembrane helix</keyword>
<feature type="transmembrane region" description="Helical" evidence="4">
    <location>
        <begin position="285"/>
        <end position="303"/>
    </location>
</feature>
<evidence type="ECO:0000256" key="2">
    <source>
        <dbReference type="ARBA" id="ARBA00022989"/>
    </source>
</evidence>
<feature type="transmembrane region" description="Helical" evidence="4">
    <location>
        <begin position="145"/>
        <end position="167"/>
    </location>
</feature>
<feature type="transmembrane region" description="Helical" evidence="4">
    <location>
        <begin position="309"/>
        <end position="328"/>
    </location>
</feature>
<dbReference type="InterPro" id="IPR011701">
    <property type="entry name" value="MFS"/>
</dbReference>
<accession>A0ABY3CJ47</accession>
<dbReference type="InterPro" id="IPR052528">
    <property type="entry name" value="Sugar_transport-like"/>
</dbReference>
<organism evidence="5 6">
    <name type="scientific">Flavobacterium gawalongense</name>
    <dbReference type="NCBI Taxonomy" id="2594432"/>
    <lineage>
        <taxon>Bacteria</taxon>
        <taxon>Pseudomonadati</taxon>
        <taxon>Bacteroidota</taxon>
        <taxon>Flavobacteriia</taxon>
        <taxon>Flavobacteriales</taxon>
        <taxon>Flavobacteriaceae</taxon>
        <taxon>Flavobacterium</taxon>
    </lineage>
</organism>
<feature type="transmembrane region" description="Helical" evidence="4">
    <location>
        <begin position="55"/>
        <end position="75"/>
    </location>
</feature>
<name>A0ABY3CJ47_9FLAO</name>
<dbReference type="RefSeq" id="WP_143388110.1">
    <property type="nucleotide sequence ID" value="NZ_VJZM01000023.1"/>
</dbReference>
<feature type="transmembrane region" description="Helical" evidence="4">
    <location>
        <begin position="255"/>
        <end position="273"/>
    </location>
</feature>
<dbReference type="Pfam" id="PF07690">
    <property type="entry name" value="MFS_1"/>
    <property type="match status" value="1"/>
</dbReference>
<feature type="transmembrane region" description="Helical" evidence="4">
    <location>
        <begin position="21"/>
        <end position="43"/>
    </location>
</feature>
<feature type="transmembrane region" description="Helical" evidence="4">
    <location>
        <begin position="349"/>
        <end position="375"/>
    </location>
</feature>
<evidence type="ECO:0000256" key="3">
    <source>
        <dbReference type="ARBA" id="ARBA00023136"/>
    </source>
</evidence>
<dbReference type="Gene3D" id="1.20.1250.20">
    <property type="entry name" value="MFS general substrate transporter like domains"/>
    <property type="match status" value="1"/>
</dbReference>
<gene>
    <name evidence="5" type="ORF">FNW12_12280</name>
</gene>
<evidence type="ECO:0000256" key="4">
    <source>
        <dbReference type="SAM" id="Phobius"/>
    </source>
</evidence>
<reference evidence="5 6" key="1">
    <citation type="submission" date="2019-07" db="EMBL/GenBank/DDBJ databases">
        <title>Novel species of Flavobacterium.</title>
        <authorList>
            <person name="Liu Q."/>
            <person name="Xin Y.-H."/>
        </authorList>
    </citation>
    <scope>NUCLEOTIDE SEQUENCE [LARGE SCALE GENOMIC DNA]</scope>
    <source>
        <strain evidence="5 6">GSP39</strain>
    </source>
</reference>
<feature type="transmembrane region" description="Helical" evidence="4">
    <location>
        <begin position="84"/>
        <end position="102"/>
    </location>
</feature>
<feature type="transmembrane region" description="Helical" evidence="4">
    <location>
        <begin position="179"/>
        <end position="199"/>
    </location>
</feature>
<evidence type="ECO:0000256" key="1">
    <source>
        <dbReference type="ARBA" id="ARBA00022692"/>
    </source>
</evidence>